<accession>A0A7W5Z2V3</accession>
<proteinExistence type="predicted"/>
<dbReference type="InterPro" id="IPR010982">
    <property type="entry name" value="Lambda_DNA-bd_dom_sf"/>
</dbReference>
<dbReference type="GO" id="GO:0003677">
    <property type="term" value="F:DNA binding"/>
    <property type="evidence" value="ECO:0007669"/>
    <property type="project" value="InterPro"/>
</dbReference>
<dbReference type="Pfam" id="PF01381">
    <property type="entry name" value="HTH_3"/>
    <property type="match status" value="1"/>
</dbReference>
<evidence type="ECO:0000313" key="3">
    <source>
        <dbReference type="Proteomes" id="UP000537592"/>
    </source>
</evidence>
<dbReference type="Proteomes" id="UP000537592">
    <property type="component" value="Unassembled WGS sequence"/>
</dbReference>
<dbReference type="RefSeq" id="WP_183751292.1">
    <property type="nucleotide sequence ID" value="NZ_JACICC010000002.1"/>
</dbReference>
<evidence type="ECO:0000259" key="1">
    <source>
        <dbReference type="PROSITE" id="PS50943"/>
    </source>
</evidence>
<dbReference type="AlphaFoldDB" id="A0A7W5Z2V3"/>
<feature type="domain" description="HTH cro/C1-type" evidence="1">
    <location>
        <begin position="24"/>
        <end position="79"/>
    </location>
</feature>
<gene>
    <name evidence="2" type="ORF">FHS81_001165</name>
</gene>
<evidence type="ECO:0000313" key="2">
    <source>
        <dbReference type="EMBL" id="MBB3809095.1"/>
    </source>
</evidence>
<dbReference type="InterPro" id="IPR001387">
    <property type="entry name" value="Cro/C1-type_HTH"/>
</dbReference>
<organism evidence="2 3">
    <name type="scientific">Pseudochelatococcus contaminans</name>
    <dbReference type="NCBI Taxonomy" id="1538103"/>
    <lineage>
        <taxon>Bacteria</taxon>
        <taxon>Pseudomonadati</taxon>
        <taxon>Pseudomonadota</taxon>
        <taxon>Alphaproteobacteria</taxon>
        <taxon>Hyphomicrobiales</taxon>
        <taxon>Chelatococcaceae</taxon>
        <taxon>Pseudochelatococcus</taxon>
    </lineage>
</organism>
<protein>
    <submittedName>
        <fullName evidence="2">Transcriptional regulator with XRE-family HTH domain</fullName>
    </submittedName>
</protein>
<reference evidence="2 3" key="1">
    <citation type="submission" date="2020-08" db="EMBL/GenBank/DDBJ databases">
        <title>Genomic Encyclopedia of Type Strains, Phase IV (KMG-IV): sequencing the most valuable type-strain genomes for metagenomic binning, comparative biology and taxonomic classification.</title>
        <authorList>
            <person name="Goeker M."/>
        </authorList>
    </citation>
    <scope>NUCLEOTIDE SEQUENCE [LARGE SCALE GENOMIC DNA]</scope>
    <source>
        <strain evidence="2 3">DSM 28760</strain>
    </source>
</reference>
<keyword evidence="3" id="KW-1185">Reference proteome</keyword>
<sequence>MSNHSQRRLSDDALELRREAGRWLKQRREEVGLSQRELAALVGAEYYTFVSQLESGRGRVPPERYRAWATALQMQPRDFVRTILRYYDILTYEILFEDEEVQATAPHAGRV</sequence>
<name>A0A7W5Z2V3_9HYPH</name>
<dbReference type="SUPFAM" id="SSF47413">
    <property type="entry name" value="lambda repressor-like DNA-binding domains"/>
    <property type="match status" value="1"/>
</dbReference>
<dbReference type="CDD" id="cd00093">
    <property type="entry name" value="HTH_XRE"/>
    <property type="match status" value="1"/>
</dbReference>
<dbReference type="PROSITE" id="PS50943">
    <property type="entry name" value="HTH_CROC1"/>
    <property type="match status" value="1"/>
</dbReference>
<dbReference type="EMBL" id="JACICC010000002">
    <property type="protein sequence ID" value="MBB3809095.1"/>
    <property type="molecule type" value="Genomic_DNA"/>
</dbReference>
<dbReference type="SMART" id="SM00530">
    <property type="entry name" value="HTH_XRE"/>
    <property type="match status" value="1"/>
</dbReference>
<dbReference type="Gene3D" id="1.10.260.40">
    <property type="entry name" value="lambda repressor-like DNA-binding domains"/>
    <property type="match status" value="1"/>
</dbReference>
<comment type="caution">
    <text evidence="2">The sequence shown here is derived from an EMBL/GenBank/DDBJ whole genome shotgun (WGS) entry which is preliminary data.</text>
</comment>